<accession>A0A4D4J357</accession>
<dbReference type="InterPro" id="IPR050396">
    <property type="entry name" value="Glycosyltr_51/Transpeptidase"/>
</dbReference>
<evidence type="ECO:0000313" key="11">
    <source>
        <dbReference type="EMBL" id="GDY29512.1"/>
    </source>
</evidence>
<evidence type="ECO:0000256" key="8">
    <source>
        <dbReference type="ARBA" id="ARBA00049902"/>
    </source>
</evidence>
<dbReference type="CDD" id="cd06577">
    <property type="entry name" value="PASTA_pknB"/>
    <property type="match status" value="1"/>
</dbReference>
<evidence type="ECO:0000256" key="1">
    <source>
        <dbReference type="ARBA" id="ARBA00022645"/>
    </source>
</evidence>
<evidence type="ECO:0000256" key="2">
    <source>
        <dbReference type="ARBA" id="ARBA00022670"/>
    </source>
</evidence>
<protein>
    <submittedName>
        <fullName evidence="11">Penicillin-binding protein</fullName>
    </submittedName>
</protein>
<dbReference type="InterPro" id="IPR023346">
    <property type="entry name" value="Lysozyme-like_dom_sf"/>
</dbReference>
<feature type="region of interest" description="Disordered" evidence="9">
    <location>
        <begin position="320"/>
        <end position="340"/>
    </location>
</feature>
<gene>
    <name evidence="11" type="ORF">GTS_11450</name>
</gene>
<dbReference type="InterPro" id="IPR001264">
    <property type="entry name" value="Glyco_trans_51"/>
</dbReference>
<dbReference type="RefSeq" id="WP_137812656.1">
    <property type="nucleotide sequence ID" value="NZ_BJFL01000003.1"/>
</dbReference>
<evidence type="ECO:0000313" key="12">
    <source>
        <dbReference type="Proteomes" id="UP000298860"/>
    </source>
</evidence>
<dbReference type="OrthoDB" id="9766909at2"/>
<keyword evidence="4" id="KW-0808">Transferase</keyword>
<dbReference type="GO" id="GO:0008955">
    <property type="term" value="F:peptidoglycan glycosyltransferase activity"/>
    <property type="evidence" value="ECO:0007669"/>
    <property type="project" value="UniProtKB-EC"/>
</dbReference>
<dbReference type="GO" id="GO:0030288">
    <property type="term" value="C:outer membrane-bounded periplasmic space"/>
    <property type="evidence" value="ECO:0007669"/>
    <property type="project" value="TreeGrafter"/>
</dbReference>
<dbReference type="Gene3D" id="3.30.10.20">
    <property type="match status" value="1"/>
</dbReference>
<dbReference type="GO" id="GO:0009002">
    <property type="term" value="F:serine-type D-Ala-D-Ala carboxypeptidase activity"/>
    <property type="evidence" value="ECO:0007669"/>
    <property type="project" value="UniProtKB-EC"/>
</dbReference>
<keyword evidence="12" id="KW-1185">Reference proteome</keyword>
<keyword evidence="2" id="KW-0645">Protease</keyword>
<dbReference type="SMART" id="SM00740">
    <property type="entry name" value="PASTA"/>
    <property type="match status" value="1"/>
</dbReference>
<keyword evidence="6" id="KW-0511">Multifunctional enzyme</keyword>
<dbReference type="Proteomes" id="UP000298860">
    <property type="component" value="Unassembled WGS sequence"/>
</dbReference>
<dbReference type="GO" id="GO:0009252">
    <property type="term" value="P:peptidoglycan biosynthetic process"/>
    <property type="evidence" value="ECO:0007669"/>
    <property type="project" value="TreeGrafter"/>
</dbReference>
<proteinExistence type="predicted"/>
<dbReference type="InterPro" id="IPR036950">
    <property type="entry name" value="PBP_transglycosylase"/>
</dbReference>
<evidence type="ECO:0000256" key="4">
    <source>
        <dbReference type="ARBA" id="ARBA00022679"/>
    </source>
</evidence>
<evidence type="ECO:0000256" key="5">
    <source>
        <dbReference type="ARBA" id="ARBA00022801"/>
    </source>
</evidence>
<comment type="caution">
    <text evidence="11">The sequence shown here is derived from an EMBL/GenBank/DDBJ whole genome shotgun (WGS) entry which is preliminary data.</text>
</comment>
<feature type="domain" description="PASTA" evidence="10">
    <location>
        <begin position="694"/>
        <end position="754"/>
    </location>
</feature>
<dbReference type="PANTHER" id="PTHR32282">
    <property type="entry name" value="BINDING PROTEIN TRANSPEPTIDASE, PUTATIVE-RELATED"/>
    <property type="match status" value="1"/>
</dbReference>
<dbReference type="SUPFAM" id="SSF56601">
    <property type="entry name" value="beta-lactamase/transpeptidase-like"/>
    <property type="match status" value="1"/>
</dbReference>
<dbReference type="Pfam" id="PF03793">
    <property type="entry name" value="PASTA"/>
    <property type="match status" value="1"/>
</dbReference>
<keyword evidence="3" id="KW-0328">Glycosyltransferase</keyword>
<dbReference type="PANTHER" id="PTHR32282:SF33">
    <property type="entry name" value="PEPTIDOGLYCAN GLYCOSYLTRANSFERASE"/>
    <property type="match status" value="1"/>
</dbReference>
<comment type="catalytic activity">
    <reaction evidence="7">
        <text>Preferential cleavage: (Ac)2-L-Lys-D-Ala-|-D-Ala. Also transpeptidation of peptidyl-alanyl moieties that are N-acyl substituents of D-alanine.</text>
        <dbReference type="EC" id="3.4.16.4"/>
    </reaction>
</comment>
<dbReference type="Gene3D" id="3.40.710.10">
    <property type="entry name" value="DD-peptidase/beta-lactamase superfamily"/>
    <property type="match status" value="1"/>
</dbReference>
<evidence type="ECO:0000256" key="3">
    <source>
        <dbReference type="ARBA" id="ARBA00022676"/>
    </source>
</evidence>
<dbReference type="GO" id="GO:0006508">
    <property type="term" value="P:proteolysis"/>
    <property type="evidence" value="ECO:0007669"/>
    <property type="project" value="UniProtKB-KW"/>
</dbReference>
<dbReference type="EMBL" id="BJFL01000003">
    <property type="protein sequence ID" value="GDY29512.1"/>
    <property type="molecule type" value="Genomic_DNA"/>
</dbReference>
<evidence type="ECO:0000259" key="10">
    <source>
        <dbReference type="PROSITE" id="PS51178"/>
    </source>
</evidence>
<comment type="catalytic activity">
    <reaction evidence="8">
        <text>[GlcNAc-(1-&gt;4)-Mur2Ac(oyl-L-Ala-gamma-D-Glu-L-Lys-D-Ala-D-Ala)](n)-di-trans,octa-cis-undecaprenyl diphosphate + beta-D-GlcNAc-(1-&gt;4)-Mur2Ac(oyl-L-Ala-gamma-D-Glu-L-Lys-D-Ala-D-Ala)-di-trans,octa-cis-undecaprenyl diphosphate = [GlcNAc-(1-&gt;4)-Mur2Ac(oyl-L-Ala-gamma-D-Glu-L-Lys-D-Ala-D-Ala)](n+1)-di-trans,octa-cis-undecaprenyl diphosphate + di-trans,octa-cis-undecaprenyl diphosphate + H(+)</text>
        <dbReference type="Rhea" id="RHEA:23708"/>
        <dbReference type="Rhea" id="RHEA-COMP:9602"/>
        <dbReference type="Rhea" id="RHEA-COMP:9603"/>
        <dbReference type="ChEBI" id="CHEBI:15378"/>
        <dbReference type="ChEBI" id="CHEBI:58405"/>
        <dbReference type="ChEBI" id="CHEBI:60033"/>
        <dbReference type="ChEBI" id="CHEBI:78435"/>
        <dbReference type="EC" id="2.4.99.28"/>
    </reaction>
</comment>
<dbReference type="InterPro" id="IPR012338">
    <property type="entry name" value="Beta-lactam/transpept-like"/>
</dbReference>
<organism evidence="11 12">
    <name type="scientific">Gandjariella thermophila</name>
    <dbReference type="NCBI Taxonomy" id="1931992"/>
    <lineage>
        <taxon>Bacteria</taxon>
        <taxon>Bacillati</taxon>
        <taxon>Actinomycetota</taxon>
        <taxon>Actinomycetes</taxon>
        <taxon>Pseudonocardiales</taxon>
        <taxon>Pseudonocardiaceae</taxon>
        <taxon>Gandjariella</taxon>
    </lineage>
</organism>
<keyword evidence="5" id="KW-0378">Hydrolase</keyword>
<dbReference type="InterPro" id="IPR005543">
    <property type="entry name" value="PASTA_dom"/>
</dbReference>
<reference evidence="12" key="1">
    <citation type="submission" date="2019-04" db="EMBL/GenBank/DDBJ databases">
        <title>Draft genome sequence of Pseudonocardiaceae bacterium SL3-2-4.</title>
        <authorList>
            <person name="Ningsih F."/>
            <person name="Yokota A."/>
            <person name="Sakai Y."/>
            <person name="Nanatani K."/>
            <person name="Yabe S."/>
            <person name="Oetari A."/>
            <person name="Sjamsuridzal W."/>
        </authorList>
    </citation>
    <scope>NUCLEOTIDE SEQUENCE [LARGE SCALE GENOMIC DNA]</scope>
    <source>
        <strain evidence="12">SL3-2-4</strain>
    </source>
</reference>
<sequence>MLAGVLLAGQVLPLAAGLGLLSDRITTSVSGLSSEMARMPPPQVTTVTDATGAPIATLYDQYRVPASWQQISTPMKAAIVSIEDRGFFTEQALDPRGILRAALNNARGGARQGGSTLTQQYVKNYLINVVDRNDKLGQQEDQDPSLVRKLREAKLAATVARRQSKEQILTGYLNVVSFGNQTYGVGAGARYYFGLTPDRLNVEQAALLAGIVDNPNYFNPYRFPQHALQRRNRVIDTMVATRSITPAQAAQAKAQPLGVRLPQPNRPPDSCYGAAPDAGFFCEYAVTYLERAGLTHDQIFSGGLTIRTTMDPRISQIAKDTADRRVPTTQPGVANPFVITKPGPAGHQVLAMVSNRDFGTDPSAGQTSYNQPADVSVPFGAGSVFKIFTAAAAMEQGKVGLDTPMPNPYTQCFMPPNGNQYTHCAPIHNDYPGYPDPISLRQALATSPNVAFTNLELQAGMPDVLAMAARLGLRQTMQNNMHGQPPGPAPRGAANPATYTQPQSLYNLNNIAFTLGFAPFSPLELANVAATLADHGRWCPPTPIASVTDPAGHPVPVPQPPCEQVVAPTLADSLAQGLGDDVKQGGTSAAAAQAAGWTRPTAAKTGTTQDNESVAFLAITDGYAAVSTVYADGDHPGTICNTNPPMISSGCEGAFGGTIAAPTFFDAFNQILAGQPDQPLPAADPAYLGAQEHGPIVPSVVGRPTAQARQALAQAGFPAQLQTVPANAPAGTVIGQTPQGTVARGQPIVLYVSADR</sequence>
<dbReference type="GO" id="GO:0008658">
    <property type="term" value="F:penicillin binding"/>
    <property type="evidence" value="ECO:0007669"/>
    <property type="project" value="InterPro"/>
</dbReference>
<keyword evidence="1" id="KW-0121">Carboxypeptidase</keyword>
<evidence type="ECO:0000256" key="7">
    <source>
        <dbReference type="ARBA" id="ARBA00034000"/>
    </source>
</evidence>
<dbReference type="Pfam" id="PF00905">
    <property type="entry name" value="Transpeptidase"/>
    <property type="match status" value="1"/>
</dbReference>
<dbReference type="Gene3D" id="1.10.3810.10">
    <property type="entry name" value="Biosynthetic peptidoglycan transglycosylase-like"/>
    <property type="match status" value="1"/>
</dbReference>
<dbReference type="Pfam" id="PF00912">
    <property type="entry name" value="Transgly"/>
    <property type="match status" value="1"/>
</dbReference>
<evidence type="ECO:0000256" key="9">
    <source>
        <dbReference type="SAM" id="MobiDB-lite"/>
    </source>
</evidence>
<dbReference type="SUPFAM" id="SSF53955">
    <property type="entry name" value="Lysozyme-like"/>
    <property type="match status" value="1"/>
</dbReference>
<dbReference type="PROSITE" id="PS51178">
    <property type="entry name" value="PASTA"/>
    <property type="match status" value="1"/>
</dbReference>
<dbReference type="InterPro" id="IPR001460">
    <property type="entry name" value="PCN-bd_Tpept"/>
</dbReference>
<dbReference type="AlphaFoldDB" id="A0A4D4J357"/>
<name>A0A4D4J357_9PSEU</name>
<evidence type="ECO:0000256" key="6">
    <source>
        <dbReference type="ARBA" id="ARBA00023268"/>
    </source>
</evidence>